<gene>
    <name evidence="2" type="ORF">CFP56_040437</name>
</gene>
<proteinExistence type="predicted"/>
<keyword evidence="3" id="KW-1185">Reference proteome</keyword>
<evidence type="ECO:0000313" key="3">
    <source>
        <dbReference type="Proteomes" id="UP000237347"/>
    </source>
</evidence>
<comment type="caution">
    <text evidence="2">The sequence shown here is derived from an EMBL/GenBank/DDBJ whole genome shotgun (WGS) entry which is preliminary data.</text>
</comment>
<dbReference type="AlphaFoldDB" id="A0AAW0IYZ2"/>
<protein>
    <submittedName>
        <fullName evidence="2">Uncharacterized protein</fullName>
    </submittedName>
</protein>
<dbReference type="Proteomes" id="UP000237347">
    <property type="component" value="Unassembled WGS sequence"/>
</dbReference>
<sequence>MTRKIDRSRSKEREKHKGDPNDRSTLRIDFARAKMKMSGHNVLTQSQGKVRRNQSLLLVRSAADAVKSVISATSGCLIESLY</sequence>
<name>A0AAW0IYZ2_QUESU</name>
<evidence type="ECO:0000313" key="2">
    <source>
        <dbReference type="EMBL" id="KAK7819306.1"/>
    </source>
</evidence>
<accession>A0AAW0IYZ2</accession>
<evidence type="ECO:0000256" key="1">
    <source>
        <dbReference type="SAM" id="MobiDB-lite"/>
    </source>
</evidence>
<organism evidence="2 3">
    <name type="scientific">Quercus suber</name>
    <name type="common">Cork oak</name>
    <dbReference type="NCBI Taxonomy" id="58331"/>
    <lineage>
        <taxon>Eukaryota</taxon>
        <taxon>Viridiplantae</taxon>
        <taxon>Streptophyta</taxon>
        <taxon>Embryophyta</taxon>
        <taxon>Tracheophyta</taxon>
        <taxon>Spermatophyta</taxon>
        <taxon>Magnoliopsida</taxon>
        <taxon>eudicotyledons</taxon>
        <taxon>Gunneridae</taxon>
        <taxon>Pentapetalae</taxon>
        <taxon>rosids</taxon>
        <taxon>fabids</taxon>
        <taxon>Fagales</taxon>
        <taxon>Fagaceae</taxon>
        <taxon>Quercus</taxon>
    </lineage>
</organism>
<dbReference type="EMBL" id="PKMF04000788">
    <property type="protein sequence ID" value="KAK7819306.1"/>
    <property type="molecule type" value="Genomic_DNA"/>
</dbReference>
<reference evidence="2 3" key="1">
    <citation type="journal article" date="2018" name="Sci. Data">
        <title>The draft genome sequence of cork oak.</title>
        <authorList>
            <person name="Ramos A.M."/>
            <person name="Usie A."/>
            <person name="Barbosa P."/>
            <person name="Barros P.M."/>
            <person name="Capote T."/>
            <person name="Chaves I."/>
            <person name="Simoes F."/>
            <person name="Abreu I."/>
            <person name="Carrasquinho I."/>
            <person name="Faro C."/>
            <person name="Guimaraes J.B."/>
            <person name="Mendonca D."/>
            <person name="Nobrega F."/>
            <person name="Rodrigues L."/>
            <person name="Saibo N.J.M."/>
            <person name="Varela M.C."/>
            <person name="Egas C."/>
            <person name="Matos J."/>
            <person name="Miguel C.M."/>
            <person name="Oliveira M.M."/>
            <person name="Ricardo C.P."/>
            <person name="Goncalves S."/>
        </authorList>
    </citation>
    <scope>NUCLEOTIDE SEQUENCE [LARGE SCALE GENOMIC DNA]</scope>
    <source>
        <strain evidence="3">cv. HL8</strain>
    </source>
</reference>
<feature type="region of interest" description="Disordered" evidence="1">
    <location>
        <begin position="1"/>
        <end position="24"/>
    </location>
</feature>